<name>A0A0G2H2L8_PHACM</name>
<dbReference type="GO" id="GO:0004601">
    <property type="term" value="F:peroxidase activity"/>
    <property type="evidence" value="ECO:0007669"/>
    <property type="project" value="UniProtKB-KW"/>
</dbReference>
<accession>A0A0G2H2L8</accession>
<evidence type="ECO:0000313" key="1">
    <source>
        <dbReference type="EMBL" id="KKY23030.1"/>
    </source>
</evidence>
<dbReference type="EMBL" id="LCWF01000071">
    <property type="protein sequence ID" value="KKY23030.1"/>
    <property type="molecule type" value="Genomic_DNA"/>
</dbReference>
<keyword evidence="1" id="KW-0560">Oxidoreductase</keyword>
<protein>
    <submittedName>
        <fullName evidence="1">Putative peroxidase family protein</fullName>
    </submittedName>
</protein>
<reference evidence="1 2" key="2">
    <citation type="submission" date="2015-05" db="EMBL/GenBank/DDBJ databases">
        <authorList>
            <person name="Morales-Cruz A."/>
            <person name="Amrine K.C."/>
            <person name="Cantu D."/>
        </authorList>
    </citation>
    <scope>NUCLEOTIDE SEQUENCE [LARGE SCALE GENOMIC DNA]</scope>
    <source>
        <strain evidence="1">UCRPC4</strain>
    </source>
</reference>
<dbReference type="Proteomes" id="UP000053317">
    <property type="component" value="Unassembled WGS sequence"/>
</dbReference>
<reference evidence="1 2" key="1">
    <citation type="submission" date="2015-05" db="EMBL/GenBank/DDBJ databases">
        <title>Distinctive expansion of gene families associated with plant cell wall degradation and secondary metabolism in the genomes of grapevine trunk pathogens.</title>
        <authorList>
            <person name="Lawrence D.P."/>
            <person name="Travadon R."/>
            <person name="Rolshausen P.E."/>
            <person name="Baumgartner K."/>
        </authorList>
    </citation>
    <scope>NUCLEOTIDE SEQUENCE [LARGE SCALE GENOMIC DNA]</scope>
    <source>
        <strain evidence="1">UCRPC4</strain>
    </source>
</reference>
<proteinExistence type="predicted"/>
<dbReference type="AlphaFoldDB" id="A0A0G2H2L8"/>
<dbReference type="PANTHER" id="PTHR28037">
    <property type="entry name" value="ALCOHOL O-ACETYLTRANSFERASE 1-RELATED"/>
    <property type="match status" value="1"/>
</dbReference>
<keyword evidence="2" id="KW-1185">Reference proteome</keyword>
<dbReference type="OrthoDB" id="2150604at2759"/>
<keyword evidence="1" id="KW-0575">Peroxidase</keyword>
<dbReference type="SUPFAM" id="SSF52777">
    <property type="entry name" value="CoA-dependent acyltransferases"/>
    <property type="match status" value="1"/>
</dbReference>
<dbReference type="PANTHER" id="PTHR28037:SF1">
    <property type="entry name" value="ALCOHOL O-ACETYLTRANSFERASE 1-RELATED"/>
    <property type="match status" value="1"/>
</dbReference>
<dbReference type="InterPro" id="IPR052058">
    <property type="entry name" value="Alcohol_O-acetyltransferase"/>
</dbReference>
<dbReference type="GO" id="GO:0008080">
    <property type="term" value="F:N-acetyltransferase activity"/>
    <property type="evidence" value="ECO:0007669"/>
    <property type="project" value="TreeGrafter"/>
</dbReference>
<gene>
    <name evidence="1" type="ORF">UCRPC4_g03036</name>
</gene>
<evidence type="ECO:0000313" key="2">
    <source>
        <dbReference type="Proteomes" id="UP000053317"/>
    </source>
</evidence>
<organism evidence="1 2">
    <name type="scientific">Phaeomoniella chlamydospora</name>
    <name type="common">Phaeoacremonium chlamydosporum</name>
    <dbReference type="NCBI Taxonomy" id="158046"/>
    <lineage>
        <taxon>Eukaryota</taxon>
        <taxon>Fungi</taxon>
        <taxon>Dikarya</taxon>
        <taxon>Ascomycota</taxon>
        <taxon>Pezizomycotina</taxon>
        <taxon>Eurotiomycetes</taxon>
        <taxon>Chaetothyriomycetidae</taxon>
        <taxon>Phaeomoniellales</taxon>
        <taxon>Phaeomoniellaceae</taxon>
        <taxon>Phaeomoniella</taxon>
    </lineage>
</organism>
<comment type="caution">
    <text evidence="1">The sequence shown here is derived from an EMBL/GenBank/DDBJ whole genome shotgun (WGS) entry which is preliminary data.</text>
</comment>
<sequence>MLEALNSMSTFDSETLYEGEGALEVPMLKSEESVASRIQFKISILAVIIQALLLSLMRLFLRRKDLPFSDSTYNDCDLTYDPNQRKKAVITAVETLRLDANTVVKCLHACRQHNTTITALIHTLIKITLAADLYPQANFCISWTAVDLRRYAAADDGLHSHGAITNASASLPSRTRLANWRKAGTPLHRESSKTEQYYIDCAQGWLLAHRYYEFLSQNVQHGKRILRDHKSINLIGPDDEHYVAQMVPAIGQQLKQAFLVSNLGAFDPASSASPWTISDVEFSAGATKGGIGTDVVFNMASVKGGDCVINLTYEKGVLDPDMVRKLIQGVKTRLEVMIK</sequence>